<organism evidence="2 3">
    <name type="scientific">Caerostris darwini</name>
    <dbReference type="NCBI Taxonomy" id="1538125"/>
    <lineage>
        <taxon>Eukaryota</taxon>
        <taxon>Metazoa</taxon>
        <taxon>Ecdysozoa</taxon>
        <taxon>Arthropoda</taxon>
        <taxon>Chelicerata</taxon>
        <taxon>Arachnida</taxon>
        <taxon>Araneae</taxon>
        <taxon>Araneomorphae</taxon>
        <taxon>Entelegynae</taxon>
        <taxon>Araneoidea</taxon>
        <taxon>Araneidae</taxon>
        <taxon>Caerostris</taxon>
    </lineage>
</organism>
<dbReference type="Proteomes" id="UP001054837">
    <property type="component" value="Unassembled WGS sequence"/>
</dbReference>
<feature type="compositionally biased region" description="Polar residues" evidence="1">
    <location>
        <begin position="66"/>
        <end position="77"/>
    </location>
</feature>
<dbReference type="EMBL" id="BPLQ01000021">
    <property type="protein sequence ID" value="GIX66771.1"/>
    <property type="molecule type" value="Genomic_DNA"/>
</dbReference>
<sequence>MKELMALECSRVYRTRTHLVTEGVIAYPHIRWPVTALLTDASWLKLHLRPQSERQCDRYHPAMSGMNKSNEYTTSRKTPPLRKYSASIPVDVFVTLQPLPSP</sequence>
<evidence type="ECO:0000256" key="1">
    <source>
        <dbReference type="SAM" id="MobiDB-lite"/>
    </source>
</evidence>
<evidence type="ECO:0000313" key="2">
    <source>
        <dbReference type="EMBL" id="GIX66771.1"/>
    </source>
</evidence>
<comment type="caution">
    <text evidence="2">The sequence shown here is derived from an EMBL/GenBank/DDBJ whole genome shotgun (WGS) entry which is preliminary data.</text>
</comment>
<feature type="region of interest" description="Disordered" evidence="1">
    <location>
        <begin position="59"/>
        <end position="80"/>
    </location>
</feature>
<reference evidence="2 3" key="1">
    <citation type="submission" date="2021-06" db="EMBL/GenBank/DDBJ databases">
        <title>Caerostris darwini draft genome.</title>
        <authorList>
            <person name="Kono N."/>
            <person name="Arakawa K."/>
        </authorList>
    </citation>
    <scope>NUCLEOTIDE SEQUENCE [LARGE SCALE GENOMIC DNA]</scope>
</reference>
<gene>
    <name evidence="2" type="ORF">CDAR_498081</name>
</gene>
<name>A0AAV4M3X1_9ARAC</name>
<protein>
    <submittedName>
        <fullName evidence="2">Uncharacterized protein</fullName>
    </submittedName>
</protein>
<evidence type="ECO:0000313" key="3">
    <source>
        <dbReference type="Proteomes" id="UP001054837"/>
    </source>
</evidence>
<keyword evidence="3" id="KW-1185">Reference proteome</keyword>
<dbReference type="AlphaFoldDB" id="A0AAV4M3X1"/>
<accession>A0AAV4M3X1</accession>
<proteinExistence type="predicted"/>